<name>A0A2I0L1D0_PUNGR</name>
<reference evidence="2 3" key="1">
    <citation type="submission" date="2017-11" db="EMBL/GenBank/DDBJ databases">
        <title>De-novo sequencing of pomegranate (Punica granatum L.) genome.</title>
        <authorList>
            <person name="Akparov Z."/>
            <person name="Amiraslanov A."/>
            <person name="Hajiyeva S."/>
            <person name="Abbasov M."/>
            <person name="Kaur K."/>
            <person name="Hamwieh A."/>
            <person name="Solovyev V."/>
            <person name="Salamov A."/>
            <person name="Braich B."/>
            <person name="Kosarev P."/>
            <person name="Mahmoud A."/>
            <person name="Hajiyev E."/>
            <person name="Babayeva S."/>
            <person name="Izzatullayeva V."/>
            <person name="Mammadov A."/>
            <person name="Mammadov A."/>
            <person name="Sharifova S."/>
            <person name="Ojaghi J."/>
            <person name="Eynullazada K."/>
            <person name="Bayramov B."/>
            <person name="Abdulazimova A."/>
            <person name="Shahmuradov I."/>
        </authorList>
    </citation>
    <scope>NUCLEOTIDE SEQUENCE [LARGE SCALE GENOMIC DNA]</scope>
    <source>
        <strain evidence="3">cv. AG2017</strain>
        <tissue evidence="2">Leaf</tissue>
    </source>
</reference>
<dbReference type="Proteomes" id="UP000233551">
    <property type="component" value="Unassembled WGS sequence"/>
</dbReference>
<evidence type="ECO:0000256" key="1">
    <source>
        <dbReference type="SAM" id="MobiDB-lite"/>
    </source>
</evidence>
<feature type="region of interest" description="Disordered" evidence="1">
    <location>
        <begin position="100"/>
        <end position="119"/>
    </location>
</feature>
<gene>
    <name evidence="2" type="ORF">CRG98_005690</name>
</gene>
<dbReference type="EMBL" id="PGOL01000247">
    <property type="protein sequence ID" value="PKI73926.1"/>
    <property type="molecule type" value="Genomic_DNA"/>
</dbReference>
<evidence type="ECO:0000313" key="2">
    <source>
        <dbReference type="EMBL" id="PKI73926.1"/>
    </source>
</evidence>
<dbReference type="AlphaFoldDB" id="A0A2I0L1D0"/>
<sequence>MNQYRVETWGRMAAGSSSNLLDDSNLDRPMSLKTSLVASGKNRERDRGHPSTIPTTPLRSHAPTEDVDDHGGGVGVTNWQPHPRIYPDLELEISVDLEARATNRRPSTPPSRFPASSVGVDNLGGRVGVAN</sequence>
<keyword evidence="3" id="KW-1185">Reference proteome</keyword>
<comment type="caution">
    <text evidence="2">The sequence shown here is derived from an EMBL/GenBank/DDBJ whole genome shotgun (WGS) entry which is preliminary data.</text>
</comment>
<feature type="region of interest" description="Disordered" evidence="1">
    <location>
        <begin position="14"/>
        <end position="81"/>
    </location>
</feature>
<protein>
    <submittedName>
        <fullName evidence="2">Uncharacterized protein</fullName>
    </submittedName>
</protein>
<proteinExistence type="predicted"/>
<evidence type="ECO:0000313" key="3">
    <source>
        <dbReference type="Proteomes" id="UP000233551"/>
    </source>
</evidence>
<accession>A0A2I0L1D0</accession>
<organism evidence="2 3">
    <name type="scientific">Punica granatum</name>
    <name type="common">Pomegranate</name>
    <dbReference type="NCBI Taxonomy" id="22663"/>
    <lineage>
        <taxon>Eukaryota</taxon>
        <taxon>Viridiplantae</taxon>
        <taxon>Streptophyta</taxon>
        <taxon>Embryophyta</taxon>
        <taxon>Tracheophyta</taxon>
        <taxon>Spermatophyta</taxon>
        <taxon>Magnoliopsida</taxon>
        <taxon>eudicotyledons</taxon>
        <taxon>Gunneridae</taxon>
        <taxon>Pentapetalae</taxon>
        <taxon>rosids</taxon>
        <taxon>malvids</taxon>
        <taxon>Myrtales</taxon>
        <taxon>Lythraceae</taxon>
        <taxon>Punica</taxon>
    </lineage>
</organism>